<sequence length="82" mass="9172">MSHATQLSDNLTTIFLLLRSRNMKNRGDMFRRQEPLPFGQRQLLPGKALAAAIAILVIGTTVARRAIRVGGTAHENSYRLRL</sequence>
<evidence type="ECO:0000256" key="1">
    <source>
        <dbReference type="SAM" id="Phobius"/>
    </source>
</evidence>
<keyword evidence="3" id="KW-1185">Reference proteome</keyword>
<accession>A0A1S7PU30</accession>
<keyword evidence="1" id="KW-1133">Transmembrane helix</keyword>
<dbReference type="Proteomes" id="UP000191988">
    <property type="component" value="Unassembled WGS sequence"/>
</dbReference>
<protein>
    <submittedName>
        <fullName evidence="2">Uncharacterized protein</fullName>
    </submittedName>
</protein>
<keyword evidence="1" id="KW-0472">Membrane</keyword>
<reference evidence="3" key="1">
    <citation type="submission" date="2016-01" db="EMBL/GenBank/DDBJ databases">
        <authorList>
            <person name="Regsiter A."/>
            <person name="william w."/>
        </authorList>
    </citation>
    <scope>NUCLEOTIDE SEQUENCE [LARGE SCALE GENOMIC DNA]</scope>
    <source>
        <strain evidence="3">CFBP 6623</strain>
    </source>
</reference>
<dbReference type="STRING" id="1183432.AGR3A_Cc310010"/>
<keyword evidence="1" id="KW-0812">Transmembrane</keyword>
<organism evidence="2 3">
    <name type="scientific">Agrobacterium tomkonis CFBP 6623</name>
    <dbReference type="NCBI Taxonomy" id="1183432"/>
    <lineage>
        <taxon>Bacteria</taxon>
        <taxon>Pseudomonadati</taxon>
        <taxon>Pseudomonadota</taxon>
        <taxon>Alphaproteobacteria</taxon>
        <taxon>Hyphomicrobiales</taxon>
        <taxon>Rhizobiaceae</taxon>
        <taxon>Rhizobium/Agrobacterium group</taxon>
        <taxon>Agrobacterium</taxon>
        <taxon>Agrobacterium tumefaciens complex</taxon>
    </lineage>
</organism>
<proteinExistence type="predicted"/>
<evidence type="ECO:0000313" key="2">
    <source>
        <dbReference type="EMBL" id="CUX26341.1"/>
    </source>
</evidence>
<name>A0A1S7PU30_9HYPH</name>
<dbReference type="EMBL" id="FBWK01000025">
    <property type="protein sequence ID" value="CUX26341.1"/>
    <property type="molecule type" value="Genomic_DNA"/>
</dbReference>
<gene>
    <name evidence="2" type="ORF">AGR3A_Cc310010</name>
</gene>
<feature type="transmembrane region" description="Helical" evidence="1">
    <location>
        <begin position="48"/>
        <end position="67"/>
    </location>
</feature>
<evidence type="ECO:0000313" key="3">
    <source>
        <dbReference type="Proteomes" id="UP000191988"/>
    </source>
</evidence>
<dbReference type="AlphaFoldDB" id="A0A1S7PU30"/>